<feature type="transmembrane region" description="Helical" evidence="14">
    <location>
        <begin position="1458"/>
        <end position="1479"/>
    </location>
</feature>
<dbReference type="CDD" id="cd00054">
    <property type="entry name" value="EGF_CA"/>
    <property type="match status" value="1"/>
</dbReference>
<feature type="domain" description="EGF-like" evidence="15">
    <location>
        <begin position="1288"/>
        <end position="1324"/>
    </location>
</feature>
<keyword evidence="2" id="KW-1003">Cell membrane</keyword>
<dbReference type="SUPFAM" id="SSF57196">
    <property type="entry name" value="EGF/Laminin"/>
    <property type="match status" value="2"/>
</dbReference>
<evidence type="ECO:0000256" key="11">
    <source>
        <dbReference type="PROSITE-ProRule" id="PRU00124"/>
    </source>
</evidence>
<dbReference type="SMART" id="SM00192">
    <property type="entry name" value="LDLa"/>
    <property type="match status" value="2"/>
</dbReference>
<evidence type="ECO:0000313" key="16">
    <source>
        <dbReference type="EMBL" id="KAK7073342.1"/>
    </source>
</evidence>
<feature type="region of interest" description="Disordered" evidence="13">
    <location>
        <begin position="1690"/>
        <end position="1714"/>
    </location>
</feature>
<feature type="repeat" description="LDL-receptor class B" evidence="12">
    <location>
        <begin position="584"/>
        <end position="626"/>
    </location>
</feature>
<feature type="disulfide bond" evidence="11">
    <location>
        <begin position="1370"/>
        <end position="1382"/>
    </location>
</feature>
<feature type="domain" description="EGF-like" evidence="15">
    <location>
        <begin position="296"/>
        <end position="334"/>
    </location>
</feature>
<keyword evidence="5" id="KW-0732">Signal</keyword>
<evidence type="ECO:0000256" key="14">
    <source>
        <dbReference type="SAM" id="Phobius"/>
    </source>
</evidence>
<feature type="repeat" description="LDL-receptor class B" evidence="12">
    <location>
        <begin position="1196"/>
        <end position="1238"/>
    </location>
</feature>
<feature type="repeat" description="LDL-receptor class B" evidence="12">
    <location>
        <begin position="799"/>
        <end position="841"/>
    </location>
</feature>
<evidence type="ECO:0000256" key="13">
    <source>
        <dbReference type="SAM" id="MobiDB-lite"/>
    </source>
</evidence>
<dbReference type="SMART" id="SM00181">
    <property type="entry name" value="EGF"/>
    <property type="match status" value="4"/>
</dbReference>
<dbReference type="PANTHER" id="PTHR46513:SF41">
    <property type="entry name" value="LOW-DENSITY LIPOPROTEIN RECEPTOR-RELATED PROTEIN"/>
    <property type="match status" value="1"/>
</dbReference>
<evidence type="ECO:0000256" key="10">
    <source>
        <dbReference type="ARBA" id="ARBA00023180"/>
    </source>
</evidence>
<dbReference type="FunFam" id="2.120.10.30:FF:000241">
    <property type="entry name" value="Low-density lipoprotein receptor-related protein 6"/>
    <property type="match status" value="1"/>
</dbReference>
<keyword evidence="14" id="KW-0812">Transmembrane</keyword>
<dbReference type="FunFam" id="2.120.10.30:FF:000008">
    <property type="entry name" value="Low-density lipoprotein receptor-related protein 4"/>
    <property type="match status" value="1"/>
</dbReference>
<name>A0AAN9A836_HALRR</name>
<feature type="repeat" description="LDL-receptor class B" evidence="12">
    <location>
        <begin position="497"/>
        <end position="539"/>
    </location>
</feature>
<evidence type="ECO:0000256" key="3">
    <source>
        <dbReference type="ARBA" id="ARBA00022536"/>
    </source>
</evidence>
<evidence type="ECO:0000256" key="2">
    <source>
        <dbReference type="ARBA" id="ARBA00022475"/>
    </source>
</evidence>
<reference evidence="16 17" key="1">
    <citation type="submission" date="2023-11" db="EMBL/GenBank/DDBJ databases">
        <title>Halocaridina rubra genome assembly.</title>
        <authorList>
            <person name="Smith C."/>
        </authorList>
    </citation>
    <scope>NUCLEOTIDE SEQUENCE [LARGE SCALE GENOMIC DNA]</scope>
    <source>
        <strain evidence="16">EP-1</strain>
        <tissue evidence="16">Whole</tissue>
    </source>
</reference>
<dbReference type="FunFam" id="2.120.10.30:FF:000001">
    <property type="entry name" value="Low-density lipoprotein receptor-related protein 6"/>
    <property type="match status" value="2"/>
</dbReference>
<comment type="subcellular location">
    <subcellularLocation>
        <location evidence="1">Cell membrane</location>
        <topology evidence="1">Single-pass type I membrane protein</topology>
    </subcellularLocation>
</comment>
<feature type="repeat" description="LDL-receptor class B" evidence="12">
    <location>
        <begin position="157"/>
        <end position="202"/>
    </location>
</feature>
<keyword evidence="7 14" id="KW-0472">Membrane</keyword>
<dbReference type="InterPro" id="IPR011042">
    <property type="entry name" value="6-blade_b-propeller_TolB-like"/>
</dbReference>
<evidence type="ECO:0000256" key="4">
    <source>
        <dbReference type="ARBA" id="ARBA00022583"/>
    </source>
</evidence>
<gene>
    <name evidence="16" type="primary">LRP6</name>
    <name evidence="16" type="ORF">SK128_023262</name>
</gene>
<feature type="repeat" description="LDL-receptor class B" evidence="12">
    <location>
        <begin position="1152"/>
        <end position="1195"/>
    </location>
</feature>
<dbReference type="EMBL" id="JAXCGZ010013218">
    <property type="protein sequence ID" value="KAK7073342.1"/>
    <property type="molecule type" value="Genomic_DNA"/>
</dbReference>
<feature type="compositionally biased region" description="Pro residues" evidence="13">
    <location>
        <begin position="1703"/>
        <end position="1714"/>
    </location>
</feature>
<evidence type="ECO:0000313" key="17">
    <source>
        <dbReference type="Proteomes" id="UP001381693"/>
    </source>
</evidence>
<dbReference type="CDD" id="cd00112">
    <property type="entry name" value="LDLa"/>
    <property type="match status" value="2"/>
</dbReference>
<feature type="region of interest" description="Disordered" evidence="13">
    <location>
        <begin position="1561"/>
        <end position="1583"/>
    </location>
</feature>
<dbReference type="InterPro" id="IPR000033">
    <property type="entry name" value="LDLR_classB_rpt"/>
</dbReference>
<feature type="repeat" description="LDL-receptor class B" evidence="12">
    <location>
        <begin position="203"/>
        <end position="245"/>
    </location>
</feature>
<evidence type="ECO:0000256" key="8">
    <source>
        <dbReference type="ARBA" id="ARBA00023157"/>
    </source>
</evidence>
<proteinExistence type="predicted"/>
<comment type="caution">
    <text evidence="11">Lacks conserved residue(s) required for the propagation of feature annotation.</text>
</comment>
<keyword evidence="14" id="KW-1133">Transmembrane helix</keyword>
<feature type="disulfide bond" evidence="11">
    <location>
        <begin position="1389"/>
        <end position="1404"/>
    </location>
</feature>
<evidence type="ECO:0000256" key="12">
    <source>
        <dbReference type="PROSITE-ProRule" id="PRU00461"/>
    </source>
</evidence>
<evidence type="ECO:0000256" key="9">
    <source>
        <dbReference type="ARBA" id="ARBA00023170"/>
    </source>
</evidence>
<evidence type="ECO:0000256" key="6">
    <source>
        <dbReference type="ARBA" id="ARBA00022737"/>
    </source>
</evidence>
<dbReference type="GO" id="GO:0005886">
    <property type="term" value="C:plasma membrane"/>
    <property type="evidence" value="ECO:0007669"/>
    <property type="project" value="UniProtKB-SubCell"/>
</dbReference>
<feature type="domain" description="EGF-like" evidence="15">
    <location>
        <begin position="674"/>
        <end position="711"/>
    </location>
</feature>
<comment type="caution">
    <text evidence="16">The sequence shown here is derived from an EMBL/GenBank/DDBJ whole genome shotgun (WGS) entry which is preliminary data.</text>
</comment>
<keyword evidence="10" id="KW-0325">Glycoprotein</keyword>
<protein>
    <submittedName>
        <fullName evidence="16">Low-density lipoprotein receptor-related protein 6</fullName>
    </submittedName>
</protein>
<dbReference type="InterPro" id="IPR050778">
    <property type="entry name" value="Cueball_EGF_LRP_Nidogen"/>
</dbReference>
<dbReference type="SUPFAM" id="SSF63825">
    <property type="entry name" value="YWTD domain"/>
    <property type="match status" value="4"/>
</dbReference>
<keyword evidence="8 11" id="KW-1015">Disulfide bond</keyword>
<dbReference type="PANTHER" id="PTHR46513">
    <property type="entry name" value="VITELLOGENIN RECEPTOR-LIKE PROTEIN-RELATED-RELATED"/>
    <property type="match status" value="1"/>
</dbReference>
<dbReference type="SUPFAM" id="SSF57424">
    <property type="entry name" value="LDL receptor-like module"/>
    <property type="match status" value="2"/>
</dbReference>
<dbReference type="GO" id="GO:0006897">
    <property type="term" value="P:endocytosis"/>
    <property type="evidence" value="ECO:0007669"/>
    <property type="project" value="UniProtKB-KW"/>
</dbReference>
<evidence type="ECO:0000256" key="1">
    <source>
        <dbReference type="ARBA" id="ARBA00004251"/>
    </source>
</evidence>
<evidence type="ECO:0000256" key="7">
    <source>
        <dbReference type="ARBA" id="ARBA00023136"/>
    </source>
</evidence>
<dbReference type="Gene3D" id="2.120.10.30">
    <property type="entry name" value="TolB, C-terminal domain"/>
    <property type="match status" value="4"/>
</dbReference>
<evidence type="ECO:0000259" key="15">
    <source>
        <dbReference type="SMART" id="SM00181"/>
    </source>
</evidence>
<evidence type="ECO:0000256" key="5">
    <source>
        <dbReference type="ARBA" id="ARBA00022729"/>
    </source>
</evidence>
<feature type="repeat" description="LDL-receptor class B" evidence="12">
    <location>
        <begin position="885"/>
        <end position="926"/>
    </location>
</feature>
<keyword evidence="6" id="KW-0677">Repeat</keyword>
<accession>A0AAN9A836</accession>
<keyword evidence="16" id="KW-0449">Lipoprotein</keyword>
<sequence>MKLTWAVGDPCRLSVSYCYGCSPELLFANRKDIRIIEVGKERQSKQIIVKDVTDAASVDYYYKDQLVCWTDIDNELIKCVEINRGGDAKDHREVIVITRGIVSPDGLAVDWLGAKIYWTDSDTDKIEVAELYTKHRKVLFWENHDQPRAIALVPSEGLMFWTDWGENPKIERAGMNGDPSTRWTIVHEEILWPNGLTVDYDQRMIYWADARLSFIASVDFEGKRRTKVVQGKLPHPFALTYFNYTLYWTDWETRAIHYCDVGKNRSCETQQKLGTNLSPMYIHVYDTARQPYVKTPCQENNGGCSHLCLAAPTPERFSCACPTGVNLIDNFTCSDGIMSEKRREEWLNCTEKGSKMMLRVERLKLLEYIANVEVGNMAVRLFGVTSEIRAVLDALGWTDIKDRNSLQSPEEMLILARRTDLRRISLDTPDYTAVVMPVTGVKHAIAVDYDPVNGFAYWTDDEAQCIQRAMLNGTEQQVVVSAEVSRPEGIAVDWVARNLYWTDTGPDRIEVSRLNGTSRKILIAESLDEPRAIAVDPDGGLMFWADWGQKPKIERAALDGSLRLVVIDSDLGWPNGVAIDFALRKIYWCDAKTDKIEMASMDGSERRVVVSEQLSHAYGFSLLGSYLYWTDWQRRSIERVNKLNGSQREMIIENVADVMGLKAASTARNGGTNPCGRNNGECSHLCLNRPTNYTCGCPIGYELTQDEKHCVIPEAFLLYTRKEDIRRISLLTSHNVPIPVTGIQEAMSIDFDSIENRLYWTDISVKSISRAFMNGSQLEPVIEFGLEYPEGMAVDWLARNIYWTDMGNNRIEVARLDGTSRRVLLWENVASPRSLALDPGQGFMYWSEWSDKPIISRAHLDASEPIAVVSKMGRANGLTIDFKDSRLFWTDIDNMRIESSDLDGHSRKVIVGNLPQPYGLTLYEDFVYWADWETGTIERANKTNGENKTRIQGQLDFIMDILVFHSSRQSGKNPCTINNGGCSHLCLAVPVPVGSRNHTCSCPTHYRLGDDGKTCRAPKSFLLFSQKTVVSRFVDDINEAPTLILPIHNMRNVRAIDYDPVDEFVYWIDGRGHTLRRAHHNGTLGQVFVSNPSEKIYPYSIAVEPFTRVILWSCAMNNVINVTKLDGRQVGSIIGHEEEDQPRALAVHSVMGVLFFVNMLTPPVIEMAHLDGLHRKKIITERLKTPSALAVDVGENMLFWADTGTRVIETSGVNGEDRKLLVDRDIKQPVGLAVHGNFLYWVDKELSSVTRVNKYTGQEREKIQERITHLSDIIAVTPHLSQVMKFHPCHNGSECSHLCIGRDNKQHCTCPEGKSLADDLKTCINPPSCQPKEFRCHSGSVDCIPLKWRCDGQPECQDKSDEWKCPHDLCLSSQFRCSNTQCIDKSLVCDGKDHCDDGGDEVGCCSVGEVLCVSTGRCVDTANHCARDGLCPDHPSDALCSTVVTNISDELVISKAPYIIGVVASIVVLICVAALVVYYRRKPSLIDDHELEPQPKPSQARQYQLVVTQWGKTYSAVQGEPPMGEPHSAMNMGSGPGPPGIFVGVINSGAGARRIFDPAPVTGASSSSSSMTHYPRETLNPPPTPVVENRGWCQEPRCCCNSHHATPSTLHSYRHYKTRNRPPPPTPCSTDVCDSDVYSSAVSPRGAHCYTPGSTTYYSSPPMTDYDSDPHPPPPTPQMQYICDLTSCPPSPSTEKSYCTRAPCPPPPSPIASD</sequence>
<keyword evidence="3" id="KW-0245">EGF-like domain</keyword>
<dbReference type="Pfam" id="PF00058">
    <property type="entry name" value="Ldl_recept_b"/>
    <property type="match status" value="9"/>
</dbReference>
<dbReference type="InterPro" id="IPR036055">
    <property type="entry name" value="LDL_receptor-like_sf"/>
</dbReference>
<feature type="disulfide bond" evidence="11">
    <location>
        <begin position="1350"/>
        <end position="1365"/>
    </location>
</feature>
<dbReference type="Pfam" id="PF00057">
    <property type="entry name" value="Ldl_recept_a"/>
    <property type="match status" value="2"/>
</dbReference>
<dbReference type="PROSITE" id="PS51120">
    <property type="entry name" value="LDLRB"/>
    <property type="match status" value="12"/>
</dbReference>
<dbReference type="PRINTS" id="PR00261">
    <property type="entry name" value="LDLRECEPTOR"/>
</dbReference>
<dbReference type="InterPro" id="IPR002172">
    <property type="entry name" value="LDrepeatLR_classA_rpt"/>
</dbReference>
<feature type="domain" description="EGF-like" evidence="15">
    <location>
        <begin position="974"/>
        <end position="1016"/>
    </location>
</feature>
<feature type="repeat" description="LDL-receptor class B" evidence="12">
    <location>
        <begin position="454"/>
        <end position="496"/>
    </location>
</feature>
<feature type="repeat" description="LDL-receptor class B" evidence="12">
    <location>
        <begin position="540"/>
        <end position="583"/>
    </location>
</feature>
<dbReference type="Gene3D" id="2.10.25.10">
    <property type="entry name" value="Laminin"/>
    <property type="match status" value="1"/>
</dbReference>
<dbReference type="Pfam" id="PF14670">
    <property type="entry name" value="FXa_inhibition"/>
    <property type="match status" value="3"/>
</dbReference>
<organism evidence="16 17">
    <name type="scientific">Halocaridina rubra</name>
    <name type="common">Hawaiian red shrimp</name>
    <dbReference type="NCBI Taxonomy" id="373956"/>
    <lineage>
        <taxon>Eukaryota</taxon>
        <taxon>Metazoa</taxon>
        <taxon>Ecdysozoa</taxon>
        <taxon>Arthropoda</taxon>
        <taxon>Crustacea</taxon>
        <taxon>Multicrustacea</taxon>
        <taxon>Malacostraca</taxon>
        <taxon>Eumalacostraca</taxon>
        <taxon>Eucarida</taxon>
        <taxon>Decapoda</taxon>
        <taxon>Pleocyemata</taxon>
        <taxon>Caridea</taxon>
        <taxon>Atyoidea</taxon>
        <taxon>Atyidae</taxon>
        <taxon>Halocaridina</taxon>
    </lineage>
</organism>
<dbReference type="PROSITE" id="PS50068">
    <property type="entry name" value="LDLRA_2"/>
    <property type="match status" value="2"/>
</dbReference>
<feature type="repeat" description="LDL-receptor class B" evidence="12">
    <location>
        <begin position="756"/>
        <end position="798"/>
    </location>
</feature>
<dbReference type="Gene3D" id="4.10.400.10">
    <property type="entry name" value="Low-density Lipoprotein Receptor"/>
    <property type="match status" value="2"/>
</dbReference>
<dbReference type="InterPro" id="IPR000742">
    <property type="entry name" value="EGF"/>
</dbReference>
<keyword evidence="4" id="KW-0254">Endocytosis</keyword>
<dbReference type="SMART" id="SM00135">
    <property type="entry name" value="LY"/>
    <property type="match status" value="20"/>
</dbReference>
<keyword evidence="17" id="KW-1185">Reference proteome</keyword>
<dbReference type="Proteomes" id="UP001381693">
    <property type="component" value="Unassembled WGS sequence"/>
</dbReference>
<keyword evidence="9 16" id="KW-0675">Receptor</keyword>
<feature type="repeat" description="LDL-receptor class B" evidence="12">
    <location>
        <begin position="114"/>
        <end position="156"/>
    </location>
</feature>
<feature type="disulfide bond" evidence="11">
    <location>
        <begin position="1377"/>
        <end position="1395"/>
    </location>
</feature>